<dbReference type="Proteomes" id="UP000190906">
    <property type="component" value="Unassembled WGS sequence"/>
</dbReference>
<dbReference type="InterPro" id="IPR028985">
    <property type="entry name" value="Bacillus_phage_prot-like"/>
</dbReference>
<name>A0A1S9T3E2_BACCE</name>
<dbReference type="InterPro" id="IPR041270">
    <property type="entry name" value="Phage_ABA_S"/>
</dbReference>
<dbReference type="AlphaFoldDB" id="A0A1S9T3E2"/>
<gene>
    <name evidence="2" type="ORF">BW897_31950</name>
</gene>
<evidence type="ECO:0000313" key="2">
    <source>
        <dbReference type="EMBL" id="OOR04526.1"/>
    </source>
</evidence>
<accession>A0A1S9T3E2</accession>
<sequence length="168" mass="19181">MSNIEKAKEMWKQGAIEINAVDKNGESLKQYDSVIAHDGCEWRIGCITYSAIDENFVAHFEESWISFEDLNEVEKLNDVIALEVLGWEKVETHWGKDGKAFHDMPIEKFDAINYAAIVLDRLDEDDREVRIKNENGNWQVNIDENDYIVEEKFGIAVCAAAVNAVRGN</sequence>
<dbReference type="Gene3D" id="3.30.2120.10">
    <property type="entry name" value="Bacillus phage protein-like"/>
    <property type="match status" value="1"/>
</dbReference>
<protein>
    <recommendedName>
        <fullName evidence="1">Phage ABA sandwich domain-containing protein</fullName>
    </recommendedName>
</protein>
<organism evidence="2 3">
    <name type="scientific">Bacillus cereus</name>
    <dbReference type="NCBI Taxonomy" id="1396"/>
    <lineage>
        <taxon>Bacteria</taxon>
        <taxon>Bacillati</taxon>
        <taxon>Bacillota</taxon>
        <taxon>Bacilli</taxon>
        <taxon>Bacillales</taxon>
        <taxon>Bacillaceae</taxon>
        <taxon>Bacillus</taxon>
        <taxon>Bacillus cereus group</taxon>
    </lineage>
</organism>
<proteinExistence type="predicted"/>
<comment type="caution">
    <text evidence="2">The sequence shown here is derived from an EMBL/GenBank/DDBJ whole genome shotgun (WGS) entry which is preliminary data.</text>
</comment>
<dbReference type="EMBL" id="MUAJ01000099">
    <property type="protein sequence ID" value="OOR04526.1"/>
    <property type="molecule type" value="Genomic_DNA"/>
</dbReference>
<feature type="domain" description="Phage ABA sandwich" evidence="1">
    <location>
        <begin position="78"/>
        <end position="162"/>
    </location>
</feature>
<reference evidence="2 3" key="1">
    <citation type="submission" date="2017-01" db="EMBL/GenBank/DDBJ databases">
        <title>Bacillus cereus isolates.</title>
        <authorList>
            <person name="Beno S.M."/>
        </authorList>
    </citation>
    <scope>NUCLEOTIDE SEQUENCE [LARGE SCALE GENOMIC DNA]</scope>
    <source>
        <strain evidence="2 3">FSL H8-0485</strain>
    </source>
</reference>
<evidence type="ECO:0000259" key="1">
    <source>
        <dbReference type="Pfam" id="PF18066"/>
    </source>
</evidence>
<dbReference type="Pfam" id="PF18066">
    <property type="entry name" value="Phage_ABA_S"/>
    <property type="match status" value="1"/>
</dbReference>
<dbReference type="RefSeq" id="WP_078205957.1">
    <property type="nucleotide sequence ID" value="NZ_MUAJ01000099.1"/>
</dbReference>
<evidence type="ECO:0000313" key="3">
    <source>
        <dbReference type="Proteomes" id="UP000190906"/>
    </source>
</evidence>